<dbReference type="OrthoDB" id="3341843at2759"/>
<feature type="signal peptide" evidence="2">
    <location>
        <begin position="1"/>
        <end position="25"/>
    </location>
</feature>
<reference evidence="4 5" key="1">
    <citation type="journal article" date="2010" name="Proc. Natl. Acad. Sci. U.S.A.">
        <title>Insights into evolution of multicellular fungi from the assembled chromosomes of the mushroom Coprinopsis cinerea (Coprinus cinereus).</title>
        <authorList>
            <person name="Stajich J.E."/>
            <person name="Wilke S.K."/>
            <person name="Ahren D."/>
            <person name="Au C.H."/>
            <person name="Birren B.W."/>
            <person name="Borodovsky M."/>
            <person name="Burns C."/>
            <person name="Canback B."/>
            <person name="Casselton L.A."/>
            <person name="Cheng C.K."/>
            <person name="Deng J."/>
            <person name="Dietrich F.S."/>
            <person name="Fargo D.C."/>
            <person name="Farman M.L."/>
            <person name="Gathman A.C."/>
            <person name="Goldberg J."/>
            <person name="Guigo R."/>
            <person name="Hoegger P.J."/>
            <person name="Hooker J.B."/>
            <person name="Huggins A."/>
            <person name="James T.Y."/>
            <person name="Kamada T."/>
            <person name="Kilaru S."/>
            <person name="Kodira C."/>
            <person name="Kues U."/>
            <person name="Kupfer D."/>
            <person name="Kwan H.S."/>
            <person name="Lomsadze A."/>
            <person name="Li W."/>
            <person name="Lilly W.W."/>
            <person name="Ma L.J."/>
            <person name="Mackey A.J."/>
            <person name="Manning G."/>
            <person name="Martin F."/>
            <person name="Muraguchi H."/>
            <person name="Natvig D.O."/>
            <person name="Palmerini H."/>
            <person name="Ramesh M.A."/>
            <person name="Rehmeyer C.J."/>
            <person name="Roe B.A."/>
            <person name="Shenoy N."/>
            <person name="Stanke M."/>
            <person name="Ter-Hovhannisyan V."/>
            <person name="Tunlid A."/>
            <person name="Velagapudi R."/>
            <person name="Vision T.J."/>
            <person name="Zeng Q."/>
            <person name="Zolan M.E."/>
            <person name="Pukkila P.J."/>
        </authorList>
    </citation>
    <scope>NUCLEOTIDE SEQUENCE [LARGE SCALE GENOMIC DNA]</scope>
    <source>
        <strain evidence="5">Okayama-7 / 130 / ATCC MYA-4618 / FGSC 9003</strain>
    </source>
</reference>
<feature type="chain" id="PRO_5002727333" description="DUF6533 domain-containing protein" evidence="2">
    <location>
        <begin position="26"/>
        <end position="263"/>
    </location>
</feature>
<evidence type="ECO:0000256" key="1">
    <source>
        <dbReference type="SAM" id="Phobius"/>
    </source>
</evidence>
<accession>A8NPP5</accession>
<feature type="transmembrane region" description="Helical" evidence="1">
    <location>
        <begin position="125"/>
        <end position="146"/>
    </location>
</feature>
<dbReference type="KEGG" id="cci:CC1G_05330"/>
<dbReference type="HOGENOM" id="CLU_1057738_0_0_1"/>
<name>A8NPP5_COPC7</name>
<evidence type="ECO:0000313" key="4">
    <source>
        <dbReference type="EMBL" id="EAU86336.2"/>
    </source>
</evidence>
<feature type="domain" description="DUF6533" evidence="3">
    <location>
        <begin position="10"/>
        <end position="70"/>
    </location>
</feature>
<protein>
    <recommendedName>
        <fullName evidence="3">DUF6533 domain-containing protein</fullName>
    </recommendedName>
</protein>
<keyword evidence="5" id="KW-1185">Reference proteome</keyword>
<dbReference type="EMBL" id="AACS02000008">
    <property type="protein sequence ID" value="EAU86336.2"/>
    <property type="molecule type" value="Genomic_DNA"/>
</dbReference>
<dbReference type="Pfam" id="PF20151">
    <property type="entry name" value="DUF6533"/>
    <property type="match status" value="1"/>
</dbReference>
<dbReference type="VEuPathDB" id="FungiDB:CC1G_05330"/>
<dbReference type="Proteomes" id="UP000001861">
    <property type="component" value="Unassembled WGS sequence"/>
</dbReference>
<feature type="transmembrane region" description="Helical" evidence="1">
    <location>
        <begin position="177"/>
        <end position="195"/>
    </location>
</feature>
<dbReference type="RefSeq" id="XP_001835368.2">
    <property type="nucleotide sequence ID" value="XM_001835316.2"/>
</dbReference>
<comment type="caution">
    <text evidence="4">The sequence shown here is derived from an EMBL/GenBank/DDBJ whole genome shotgun (WGS) entry which is preliminary data.</text>
</comment>
<dbReference type="GeneID" id="6011898"/>
<feature type="transmembrane region" description="Helical" evidence="1">
    <location>
        <begin position="216"/>
        <end position="236"/>
    </location>
</feature>
<evidence type="ECO:0000259" key="3">
    <source>
        <dbReference type="Pfam" id="PF20151"/>
    </source>
</evidence>
<proteinExistence type="predicted"/>
<dbReference type="InterPro" id="IPR045340">
    <property type="entry name" value="DUF6533"/>
</dbReference>
<dbReference type="OMA" id="YTILACC"/>
<dbReference type="STRING" id="240176.A8NPP5"/>
<keyword evidence="1" id="KW-0812">Transmembrane</keyword>
<dbReference type="InParanoid" id="A8NPP5"/>
<evidence type="ECO:0000256" key="2">
    <source>
        <dbReference type="SAM" id="SignalP"/>
    </source>
</evidence>
<keyword evidence="1" id="KW-0472">Membrane</keyword>
<feature type="transmembrane region" description="Helical" evidence="1">
    <location>
        <begin position="92"/>
        <end position="113"/>
    </location>
</feature>
<organism evidence="4 5">
    <name type="scientific">Coprinopsis cinerea (strain Okayama-7 / 130 / ATCC MYA-4618 / FGSC 9003)</name>
    <name type="common">Inky cap fungus</name>
    <name type="synonym">Hormographiella aspergillata</name>
    <dbReference type="NCBI Taxonomy" id="240176"/>
    <lineage>
        <taxon>Eukaryota</taxon>
        <taxon>Fungi</taxon>
        <taxon>Dikarya</taxon>
        <taxon>Basidiomycota</taxon>
        <taxon>Agaricomycotina</taxon>
        <taxon>Agaricomycetes</taxon>
        <taxon>Agaricomycetidae</taxon>
        <taxon>Agaricales</taxon>
        <taxon>Agaricineae</taxon>
        <taxon>Psathyrellaceae</taxon>
        <taxon>Coprinopsis</taxon>
    </lineage>
</organism>
<dbReference type="AlphaFoldDB" id="A8NPP5"/>
<keyword evidence="2" id="KW-0732">Signal</keyword>
<evidence type="ECO:0000313" key="5">
    <source>
        <dbReference type="Proteomes" id="UP000001861"/>
    </source>
</evidence>
<sequence length="263" mass="29697">MPEVSLHGCMAASCLTLLIFDYALTFPTEVFPIPCKTLLKLNLNQVSAVWPSRLLSWGPPLFYVNRYVPICTQVLMLILNVKVHTQDLCRRIYIIAMWSIIVGVNTAHTVIYLQTCAIWANKRSVVYPLLFLLLAKITVSCILNQMQLARSTYVDSYLFNPPLTGCLVLSTEFVARWTYVVVFISEALTIGVTLVKAIQHIRRSNSSWVIQLYRNGILYSLVVVVLSLANTIIPNIKSLPPQYQLILSPYASPIYSLPFVARL</sequence>
<gene>
    <name evidence="4" type="ORF">CC1G_05330</name>
</gene>
<keyword evidence="1" id="KW-1133">Transmembrane helix</keyword>